<gene>
    <name evidence="1" type="ORF">GJ744_005979</name>
</gene>
<sequence length="56" mass="5784">MSTASDPARIAADIHTQHVAGVSAQSLGERPFIGGEDVDVLVEAGGDEEGACFGWR</sequence>
<accession>A0A8H7A568</accession>
<reference evidence="1" key="1">
    <citation type="submission" date="2020-02" db="EMBL/GenBank/DDBJ databases">
        <authorList>
            <person name="Palmer J.M."/>
        </authorList>
    </citation>
    <scope>NUCLEOTIDE SEQUENCE</scope>
    <source>
        <strain evidence="1">EPUS1.4</strain>
        <tissue evidence="1">Thallus</tissue>
    </source>
</reference>
<evidence type="ECO:0000313" key="1">
    <source>
        <dbReference type="EMBL" id="KAF7502358.1"/>
    </source>
</evidence>
<name>A0A8H7A568_9EURO</name>
<dbReference type="Proteomes" id="UP000606974">
    <property type="component" value="Unassembled WGS sequence"/>
</dbReference>
<dbReference type="AlphaFoldDB" id="A0A8H7A568"/>
<comment type="caution">
    <text evidence="1">The sequence shown here is derived from an EMBL/GenBank/DDBJ whole genome shotgun (WGS) entry which is preliminary data.</text>
</comment>
<organism evidence="1 2">
    <name type="scientific">Endocarpon pusillum</name>
    <dbReference type="NCBI Taxonomy" id="364733"/>
    <lineage>
        <taxon>Eukaryota</taxon>
        <taxon>Fungi</taxon>
        <taxon>Dikarya</taxon>
        <taxon>Ascomycota</taxon>
        <taxon>Pezizomycotina</taxon>
        <taxon>Eurotiomycetes</taxon>
        <taxon>Chaetothyriomycetidae</taxon>
        <taxon>Verrucariales</taxon>
        <taxon>Verrucariaceae</taxon>
        <taxon>Endocarpon</taxon>
    </lineage>
</organism>
<dbReference type="EMBL" id="JAACFV010000263">
    <property type="protein sequence ID" value="KAF7502358.1"/>
    <property type="molecule type" value="Genomic_DNA"/>
</dbReference>
<evidence type="ECO:0000313" key="2">
    <source>
        <dbReference type="Proteomes" id="UP000606974"/>
    </source>
</evidence>
<protein>
    <submittedName>
        <fullName evidence="1">Uncharacterized protein</fullName>
    </submittedName>
</protein>
<keyword evidence="2" id="KW-1185">Reference proteome</keyword>
<proteinExistence type="predicted"/>